<evidence type="ECO:0000313" key="4">
    <source>
        <dbReference type="Proteomes" id="UP000541558"/>
    </source>
</evidence>
<dbReference type="AlphaFoldDB" id="A0A8H5AUY5"/>
<evidence type="ECO:0000313" key="2">
    <source>
        <dbReference type="EMBL" id="KAF5311385.1"/>
    </source>
</evidence>
<organism evidence="2 4">
    <name type="scientific">Ephemerocybe angulata</name>
    <dbReference type="NCBI Taxonomy" id="980116"/>
    <lineage>
        <taxon>Eukaryota</taxon>
        <taxon>Fungi</taxon>
        <taxon>Dikarya</taxon>
        <taxon>Basidiomycota</taxon>
        <taxon>Agaricomycotina</taxon>
        <taxon>Agaricomycetes</taxon>
        <taxon>Agaricomycetidae</taxon>
        <taxon>Agaricales</taxon>
        <taxon>Agaricineae</taxon>
        <taxon>Psathyrellaceae</taxon>
        <taxon>Ephemerocybe</taxon>
    </lineage>
</organism>
<dbReference type="InterPro" id="IPR032710">
    <property type="entry name" value="NTF2-like_dom_sf"/>
</dbReference>
<evidence type="ECO:0000256" key="1">
    <source>
        <dbReference type="SAM" id="SignalP"/>
    </source>
</evidence>
<evidence type="ECO:0000313" key="3">
    <source>
        <dbReference type="EMBL" id="KAF5318268.1"/>
    </source>
</evidence>
<proteinExistence type="predicted"/>
<dbReference type="EMBL" id="JAACJK010000182">
    <property type="protein sequence ID" value="KAF5318268.1"/>
    <property type="molecule type" value="Genomic_DNA"/>
</dbReference>
<dbReference type="EMBL" id="JAACJK010000227">
    <property type="protein sequence ID" value="KAF5311385.1"/>
    <property type="molecule type" value="Genomic_DNA"/>
</dbReference>
<sequence>MNFLLQAFVAFALPLLFITEGIVPAVALPVLDSPTAACDYNAKGPLLRLRREAAVRDFERLYLVEKQARKAFDKWIPGEYIQHNPDAVSGREVAIAYVEQLQTTPGMVYQNITSFSGEGFGLFHFRRRVPGTEVDFAIMDKLGFKGTCFNEHWDVRQRITGNETNPIAYF</sequence>
<dbReference type="OrthoDB" id="2820488at2759"/>
<dbReference type="Proteomes" id="UP000541558">
    <property type="component" value="Unassembled WGS sequence"/>
</dbReference>
<keyword evidence="4" id="KW-1185">Reference proteome</keyword>
<dbReference type="Gene3D" id="3.10.450.50">
    <property type="match status" value="1"/>
</dbReference>
<accession>A0A8H5AUY5</accession>
<feature type="signal peptide" evidence="1">
    <location>
        <begin position="1"/>
        <end position="27"/>
    </location>
</feature>
<gene>
    <name evidence="2" type="ORF">D9611_012549</name>
    <name evidence="3" type="ORF">D9611_014691</name>
</gene>
<protein>
    <submittedName>
        <fullName evidence="2">Uncharacterized protein</fullName>
    </submittedName>
</protein>
<comment type="caution">
    <text evidence="2">The sequence shown here is derived from an EMBL/GenBank/DDBJ whole genome shotgun (WGS) entry which is preliminary data.</text>
</comment>
<name>A0A8H5AUY5_9AGAR</name>
<reference evidence="2 4" key="1">
    <citation type="journal article" date="2020" name="ISME J.">
        <title>Uncovering the hidden diversity of litter-decomposition mechanisms in mushroom-forming fungi.</title>
        <authorList>
            <person name="Floudas D."/>
            <person name="Bentzer J."/>
            <person name="Ahren D."/>
            <person name="Johansson T."/>
            <person name="Persson P."/>
            <person name="Tunlid A."/>
        </authorList>
    </citation>
    <scope>NUCLEOTIDE SEQUENCE [LARGE SCALE GENOMIC DNA]</scope>
    <source>
        <strain evidence="2 4">CBS 175.51</strain>
    </source>
</reference>
<feature type="chain" id="PRO_5044691208" evidence="1">
    <location>
        <begin position="28"/>
        <end position="170"/>
    </location>
</feature>
<dbReference type="SUPFAM" id="SSF54427">
    <property type="entry name" value="NTF2-like"/>
    <property type="match status" value="1"/>
</dbReference>
<keyword evidence="1" id="KW-0732">Signal</keyword>